<organism evidence="7 8">
    <name type="scientific">Oleiphilus messinensis</name>
    <dbReference type="NCBI Taxonomy" id="141451"/>
    <lineage>
        <taxon>Bacteria</taxon>
        <taxon>Pseudomonadati</taxon>
        <taxon>Pseudomonadota</taxon>
        <taxon>Gammaproteobacteria</taxon>
        <taxon>Oceanospirillales</taxon>
        <taxon>Oleiphilaceae</taxon>
        <taxon>Oleiphilus</taxon>
    </lineage>
</organism>
<dbReference type="OrthoDB" id="9806939at2"/>
<dbReference type="Gene3D" id="2.40.50.100">
    <property type="match status" value="1"/>
</dbReference>
<feature type="domain" description="CzcB-like barrel-sandwich hybrid" evidence="6">
    <location>
        <begin position="91"/>
        <end position="215"/>
    </location>
</feature>
<dbReference type="SUPFAM" id="SSF111369">
    <property type="entry name" value="HlyD-like secretion proteins"/>
    <property type="match status" value="1"/>
</dbReference>
<sequence>MNAIVLPNIKHKSGRSVSQTILTVILGMSLVTSPGIVFGGATGATPSDVATSSHEQSPGNTISVHTSTVEYQAISRPIYSSGKLVHKTTQTLSFKVSGEVNTLQAEEGETVKAGQILAALDQVEIKAQLNKAKSVYEQSKRDLERLESLYQKKVIPLGQLQSAQTELDVAQANLELAKYNQKHSVIRAPQDGTVLTRMIDKNELVAPHQAAFIISGERQGWIIRTQVSDKDIVRVNYGDETKILFDAYPNEHFTGVISEIAAAANPQTLLFEVEISLNPTPKKLFSGFLGRMEIHPEQTSRVAIVPVEAVVAASRGKAKVFQVNPQNEAELKEVSVAWLDAGRVAIQDGLDAGAQIVTLGATFLQDGSLINISQ</sequence>
<evidence type="ECO:0000256" key="2">
    <source>
        <dbReference type="SAM" id="Coils"/>
    </source>
</evidence>
<dbReference type="Gene3D" id="1.10.287.470">
    <property type="entry name" value="Helix hairpin bin"/>
    <property type="match status" value="1"/>
</dbReference>
<feature type="domain" description="CusB-like beta-barrel" evidence="4">
    <location>
        <begin position="224"/>
        <end position="296"/>
    </location>
</feature>
<dbReference type="PANTHER" id="PTHR30469">
    <property type="entry name" value="MULTIDRUG RESISTANCE PROTEIN MDTA"/>
    <property type="match status" value="1"/>
</dbReference>
<gene>
    <name evidence="7" type="ORF">OLMES_4113</name>
</gene>
<evidence type="ECO:0000313" key="8">
    <source>
        <dbReference type="Proteomes" id="UP000196027"/>
    </source>
</evidence>
<dbReference type="Pfam" id="PF25973">
    <property type="entry name" value="BSH_CzcB"/>
    <property type="match status" value="1"/>
</dbReference>
<dbReference type="InterPro" id="IPR006143">
    <property type="entry name" value="RND_pump_MFP"/>
</dbReference>
<accession>A0A1Y0ID00</accession>
<protein>
    <submittedName>
        <fullName evidence="7">RND superfamily NFE family efflux transporter membrane fusion subunit</fullName>
    </submittedName>
</protein>
<dbReference type="InterPro" id="IPR058792">
    <property type="entry name" value="Beta-barrel_RND_2"/>
</dbReference>
<feature type="domain" description="Multidrug resistance protein MdtA-like C-terminal permuted SH3" evidence="5">
    <location>
        <begin position="304"/>
        <end position="360"/>
    </location>
</feature>
<dbReference type="PANTHER" id="PTHR30469:SF15">
    <property type="entry name" value="HLYD FAMILY OF SECRETION PROTEINS"/>
    <property type="match status" value="1"/>
</dbReference>
<keyword evidence="8" id="KW-1185">Reference proteome</keyword>
<dbReference type="InterPro" id="IPR058647">
    <property type="entry name" value="BSH_CzcB-like"/>
</dbReference>
<proteinExistence type="inferred from homology"/>
<dbReference type="Proteomes" id="UP000196027">
    <property type="component" value="Chromosome"/>
</dbReference>
<dbReference type="GO" id="GO:1990281">
    <property type="term" value="C:efflux pump complex"/>
    <property type="evidence" value="ECO:0007669"/>
    <property type="project" value="TreeGrafter"/>
</dbReference>
<dbReference type="Pfam" id="PF25967">
    <property type="entry name" value="RND-MFP_C"/>
    <property type="match status" value="1"/>
</dbReference>
<evidence type="ECO:0000259" key="4">
    <source>
        <dbReference type="Pfam" id="PF25954"/>
    </source>
</evidence>
<comment type="similarity">
    <text evidence="1">Belongs to the membrane fusion protein (MFP) (TC 8.A.1) family.</text>
</comment>
<dbReference type="InterPro" id="IPR058627">
    <property type="entry name" value="MdtA-like_C"/>
</dbReference>
<dbReference type="EMBL" id="CP021425">
    <property type="protein sequence ID" value="ARU58130.1"/>
    <property type="molecule type" value="Genomic_DNA"/>
</dbReference>
<reference evidence="7 8" key="1">
    <citation type="submission" date="2017-05" db="EMBL/GenBank/DDBJ databases">
        <title>Genomic insights into alkan degradation activity of Oleiphilus messinensis.</title>
        <authorList>
            <person name="Kozyavkin S.A."/>
            <person name="Slesarev A.I."/>
            <person name="Golyshin P.N."/>
            <person name="Korzhenkov A."/>
            <person name="Golyshina O.N."/>
            <person name="Toshchakov S.V."/>
        </authorList>
    </citation>
    <scope>NUCLEOTIDE SEQUENCE [LARGE SCALE GENOMIC DNA]</scope>
    <source>
        <strain evidence="7 8">ME102</strain>
    </source>
</reference>
<dbReference type="Gene3D" id="2.40.30.170">
    <property type="match status" value="1"/>
</dbReference>
<dbReference type="Gene3D" id="2.40.420.20">
    <property type="match status" value="1"/>
</dbReference>
<dbReference type="RefSeq" id="WP_087462943.1">
    <property type="nucleotide sequence ID" value="NZ_CP021425.1"/>
</dbReference>
<dbReference type="KEGG" id="ome:OLMES_4113"/>
<evidence type="ECO:0000259" key="6">
    <source>
        <dbReference type="Pfam" id="PF25973"/>
    </source>
</evidence>
<evidence type="ECO:0000259" key="5">
    <source>
        <dbReference type="Pfam" id="PF25967"/>
    </source>
</evidence>
<keyword evidence="2" id="KW-0175">Coiled coil</keyword>
<dbReference type="NCBIfam" id="TIGR01730">
    <property type="entry name" value="RND_mfp"/>
    <property type="match status" value="1"/>
</dbReference>
<keyword evidence="3" id="KW-1133">Transmembrane helix</keyword>
<evidence type="ECO:0000313" key="7">
    <source>
        <dbReference type="EMBL" id="ARU58130.1"/>
    </source>
</evidence>
<feature type="coiled-coil region" evidence="2">
    <location>
        <begin position="126"/>
        <end position="182"/>
    </location>
</feature>
<dbReference type="AlphaFoldDB" id="A0A1Y0ID00"/>
<evidence type="ECO:0000256" key="3">
    <source>
        <dbReference type="SAM" id="Phobius"/>
    </source>
</evidence>
<dbReference type="Pfam" id="PF25954">
    <property type="entry name" value="Beta-barrel_RND_2"/>
    <property type="match status" value="1"/>
</dbReference>
<feature type="transmembrane region" description="Helical" evidence="3">
    <location>
        <begin position="21"/>
        <end position="41"/>
    </location>
</feature>
<name>A0A1Y0ID00_9GAMM</name>
<keyword evidence="3" id="KW-0472">Membrane</keyword>
<dbReference type="GO" id="GO:0015562">
    <property type="term" value="F:efflux transmembrane transporter activity"/>
    <property type="evidence" value="ECO:0007669"/>
    <property type="project" value="TreeGrafter"/>
</dbReference>
<evidence type="ECO:0000256" key="1">
    <source>
        <dbReference type="ARBA" id="ARBA00009477"/>
    </source>
</evidence>
<keyword evidence="3" id="KW-0812">Transmembrane</keyword>